<evidence type="ECO:0000313" key="6">
    <source>
        <dbReference type="EMBL" id="KAH9825673.1"/>
    </source>
</evidence>
<comment type="caution">
    <text evidence="6">The sequence shown here is derived from an EMBL/GenBank/DDBJ whole genome shotgun (WGS) entry which is preliminary data.</text>
</comment>
<dbReference type="Pfam" id="PF02847">
    <property type="entry name" value="MA3"/>
    <property type="match status" value="1"/>
</dbReference>
<evidence type="ECO:0000256" key="3">
    <source>
        <dbReference type="ARBA" id="ARBA00023242"/>
    </source>
</evidence>
<dbReference type="PROSITE" id="PS51366">
    <property type="entry name" value="MI"/>
    <property type="match status" value="1"/>
</dbReference>
<dbReference type="Pfam" id="PF02854">
    <property type="entry name" value="MIF4G"/>
    <property type="match status" value="1"/>
</dbReference>
<proteinExistence type="inferred from homology"/>
<accession>A0A9W7SNY4</accession>
<evidence type="ECO:0000259" key="5">
    <source>
        <dbReference type="PROSITE" id="PS51366"/>
    </source>
</evidence>
<dbReference type="PANTHER" id="PTHR18034:SF4">
    <property type="entry name" value="NUCLEOLAR MIF4G DOMAIN-CONTAINING PROTEIN 1"/>
    <property type="match status" value="1"/>
</dbReference>
<evidence type="ECO:0000256" key="4">
    <source>
        <dbReference type="SAM" id="MobiDB-lite"/>
    </source>
</evidence>
<feature type="region of interest" description="Disordered" evidence="4">
    <location>
        <begin position="569"/>
        <end position="600"/>
    </location>
</feature>
<dbReference type="Gene3D" id="1.25.40.180">
    <property type="match status" value="1"/>
</dbReference>
<dbReference type="OrthoDB" id="361797at2759"/>
<comment type="subcellular location">
    <subcellularLocation>
        <location evidence="1">Nucleus</location>
        <location evidence="1">Nucleolus</location>
    </subcellularLocation>
</comment>
<feature type="compositionally biased region" description="Basic and acidic residues" evidence="4">
    <location>
        <begin position="48"/>
        <end position="75"/>
    </location>
</feature>
<dbReference type="GO" id="GO:0005730">
    <property type="term" value="C:nucleolus"/>
    <property type="evidence" value="ECO:0007669"/>
    <property type="project" value="UniProtKB-SubCell"/>
</dbReference>
<evidence type="ECO:0000313" key="7">
    <source>
        <dbReference type="Proteomes" id="UP001138500"/>
    </source>
</evidence>
<comment type="similarity">
    <text evidence="2">Belongs to the CWC22 family.</text>
</comment>
<evidence type="ECO:0000256" key="2">
    <source>
        <dbReference type="ARBA" id="ARBA00006856"/>
    </source>
</evidence>
<feature type="domain" description="MI" evidence="5">
    <location>
        <begin position="615"/>
        <end position="749"/>
    </location>
</feature>
<feature type="compositionally biased region" description="Basic and acidic residues" evidence="4">
    <location>
        <begin position="194"/>
        <end position="203"/>
    </location>
</feature>
<feature type="region of interest" description="Disordered" evidence="4">
    <location>
        <begin position="1"/>
        <end position="147"/>
    </location>
</feature>
<dbReference type="SUPFAM" id="SSF48371">
    <property type="entry name" value="ARM repeat"/>
    <property type="match status" value="1"/>
</dbReference>
<feature type="region of interest" description="Disordered" evidence="4">
    <location>
        <begin position="161"/>
        <end position="276"/>
    </location>
</feature>
<feature type="compositionally biased region" description="Acidic residues" evidence="4">
    <location>
        <begin position="220"/>
        <end position="262"/>
    </location>
</feature>
<organism evidence="6 7">
    <name type="scientific">Teratosphaeria destructans</name>
    <dbReference type="NCBI Taxonomy" id="418781"/>
    <lineage>
        <taxon>Eukaryota</taxon>
        <taxon>Fungi</taxon>
        <taxon>Dikarya</taxon>
        <taxon>Ascomycota</taxon>
        <taxon>Pezizomycotina</taxon>
        <taxon>Dothideomycetes</taxon>
        <taxon>Dothideomycetidae</taxon>
        <taxon>Mycosphaerellales</taxon>
        <taxon>Teratosphaeriaceae</taxon>
        <taxon>Teratosphaeria</taxon>
    </lineage>
</organism>
<feature type="compositionally biased region" description="Basic and acidic residues" evidence="4">
    <location>
        <begin position="25"/>
        <end position="41"/>
    </location>
</feature>
<dbReference type="PANTHER" id="PTHR18034">
    <property type="entry name" value="CELL CYCLE CONTROL PROTEIN CWF22-RELATED"/>
    <property type="match status" value="1"/>
</dbReference>
<reference evidence="6 7" key="2">
    <citation type="journal article" date="2021" name="Curr. Genet.">
        <title>Genetic response to nitrogen starvation in the aggressive Eucalyptus foliar pathogen Teratosphaeria destructans.</title>
        <authorList>
            <person name="Havenga M."/>
            <person name="Wingfield B.D."/>
            <person name="Wingfield M.J."/>
            <person name="Dreyer L.L."/>
            <person name="Roets F."/>
            <person name="Aylward J."/>
        </authorList>
    </citation>
    <scope>NUCLEOTIDE SEQUENCE [LARGE SCALE GENOMIC DNA]</scope>
    <source>
        <strain evidence="6">CMW44962</strain>
    </source>
</reference>
<dbReference type="AlphaFoldDB" id="A0A9W7SNY4"/>
<dbReference type="InterPro" id="IPR050781">
    <property type="entry name" value="CWC22_splicing_factor"/>
</dbReference>
<keyword evidence="3" id="KW-0539">Nucleus</keyword>
<dbReference type="GO" id="GO:0003723">
    <property type="term" value="F:RNA binding"/>
    <property type="evidence" value="ECO:0007669"/>
    <property type="project" value="InterPro"/>
</dbReference>
<feature type="compositionally biased region" description="Acidic residues" evidence="4">
    <location>
        <begin position="107"/>
        <end position="126"/>
    </location>
</feature>
<name>A0A9W7SNY4_9PEZI</name>
<gene>
    <name evidence="6" type="ORF">Tdes44962_MAKER00603</name>
</gene>
<evidence type="ECO:0000256" key="1">
    <source>
        <dbReference type="ARBA" id="ARBA00004604"/>
    </source>
</evidence>
<dbReference type="InterPro" id="IPR003891">
    <property type="entry name" value="Initiation_fac_eIF4g_MI"/>
</dbReference>
<dbReference type="EMBL" id="RIBY02002089">
    <property type="protein sequence ID" value="KAH9825673.1"/>
    <property type="molecule type" value="Genomic_DNA"/>
</dbReference>
<keyword evidence="7" id="KW-1185">Reference proteome</keyword>
<dbReference type="InterPro" id="IPR016024">
    <property type="entry name" value="ARM-type_fold"/>
</dbReference>
<dbReference type="SMART" id="SM00544">
    <property type="entry name" value="MA3"/>
    <property type="match status" value="1"/>
</dbReference>
<sequence length="851" mass="93401">MSRNFGGPKLPKTLLDQVGGGGKGKTRELSRKDRRKAERSQKKARHCHQIEPRRSNRIDSLKHKGEPDSEHERLPTTKPVANKSTQVDKPLKSILKPTKRPERIPEAGDEEDVEDDLAGGDEDGEQDSNGSFTVSRAAAKAGLDDEDAEILALERKLGVKGKKKNLDIGDDELEWLVTGSDSEDDGARGTKRKRPEDAKWLRDKRLKASVVENELASGAPDEDDELEAGEDGSEEDEDLENPFSEDELSDGDFDGLDEDDDAPAPAQAKQRENPYVAPAAVSEVPASGKYIPPSLRKAAASDEEARKQLKRQVQGQLNRLSEANMLSIMQAVEQIYEKNARQHVTSTLVDLLVGLVSDPSALNDTFIILHAAFTAALYKIIGTDFGAQLLERIVDTFDVYRTSAGKQSLNLMAFLSSLYTFQVVASTIIFDYIKIILADLSESNTELLLRLIRTCGTQLRGEDPTSLKDIVLLLQRSVAVIGEANLSVRTKFMIETINNLKNNRLKSNAAGASAVAAENTTKLKKTLGTLNTRARASEPLRITLKDLKESDKKGKWWLVGASWNDPAKVGASINDNHEGSRKQSGHVADDDGYESETPGKPNLVRLARQQGMNTEIRRAIFITLLSALDFKDAHTRLLKLNLKSKQQLEIPKVLIHCAGAETRYNPYYTLVAKKLLDTGEGGAKLKKAFQFALVEVIRQISEADEEGDEDEGVERAEWGMQKIVNLGKFYGTLVADSGLPVTALKTVEWGFVAPKLKAFVDVCLTTVLLKAKGSVEDMFSAVESAPGMIKGLSWHIKSEISSGELGADEKEVRKIRDRAGMALKTLTELEASIAEIGMDDEEGMDTSGDSE</sequence>
<reference evidence="6 7" key="1">
    <citation type="journal article" date="2018" name="IMA Fungus">
        <title>IMA Genome-F 10: Nine draft genome sequences of Claviceps purpurea s.lat., including C. arundinis, C. humidiphila, and C. cf. spartinae, pseudomolecules for the pitch canker pathogen Fusarium circinatum, draft genome of Davidsoniella eucalypti, Grosmannia galeiformis, Quambalaria eucalypti, and Teratosphaeria destructans.</title>
        <authorList>
            <person name="Wingfield B.D."/>
            <person name="Liu M."/>
            <person name="Nguyen H.D."/>
            <person name="Lane F.A."/>
            <person name="Morgan S.W."/>
            <person name="De Vos L."/>
            <person name="Wilken P.M."/>
            <person name="Duong T.A."/>
            <person name="Aylward J."/>
            <person name="Coetzee M.P."/>
            <person name="Dadej K."/>
            <person name="De Beer Z.W."/>
            <person name="Findlay W."/>
            <person name="Havenga M."/>
            <person name="Kolarik M."/>
            <person name="Menzies J.G."/>
            <person name="Naidoo K."/>
            <person name="Pochopski O."/>
            <person name="Shoukouhi P."/>
            <person name="Santana Q.C."/>
            <person name="Seifert K.A."/>
            <person name="Soal N."/>
            <person name="Steenkamp E.T."/>
            <person name="Tatham C.T."/>
            <person name="van der Nest M.A."/>
            <person name="Wingfield M.J."/>
        </authorList>
    </citation>
    <scope>NUCLEOTIDE SEQUENCE [LARGE SCALE GENOMIC DNA]</scope>
    <source>
        <strain evidence="6">CMW44962</strain>
    </source>
</reference>
<dbReference type="GO" id="GO:0042274">
    <property type="term" value="P:ribosomal small subunit biogenesis"/>
    <property type="evidence" value="ECO:0007669"/>
    <property type="project" value="TreeGrafter"/>
</dbReference>
<dbReference type="InterPro" id="IPR003890">
    <property type="entry name" value="MIF4G-like_typ-3"/>
</dbReference>
<dbReference type="Proteomes" id="UP001138500">
    <property type="component" value="Unassembled WGS sequence"/>
</dbReference>
<protein>
    <submittedName>
        <fullName evidence="6">MA3 domain</fullName>
    </submittedName>
</protein>
<dbReference type="SMART" id="SM00543">
    <property type="entry name" value="MIF4G"/>
    <property type="match status" value="1"/>
</dbReference>